<sequence>MNFLRLLTNEKPRGDEENADNKDDNANKDGNVNKDDNTNKDDNANKDENVNKDDNANKDENVNNKDDNVNNKDDNVKNEIPNNSSIVDNSIKEKCESQNEINDETNYEINGEKRLIKDNITTFSNNITTSSNNITTSSNNKPPFSDNLNYKTDNDRVGEKRKLNNRFIDHNNEDKLSEDEEEKDFEYYYKKTIDFINTEFFETNDEIKDILNISESDSKSSSDINKINITHDNNSPNKYVLEKMPFCKLINFEKNISTERQRVLNYYNEDRKQIYESSINKERQFSHIFQNTEKYYDAKEILAFLLPYHTFYLDHINIDEDDEDIELINNTENEIKEIEQSINEMKQSFVAYVNPSIVWSLGRIADRTNHRYKKCRKICE</sequence>
<dbReference type="EMBL" id="KI635767">
    <property type="protein sequence ID" value="ETB59102.1"/>
    <property type="molecule type" value="Genomic_DNA"/>
</dbReference>
<evidence type="ECO:0000313" key="3">
    <source>
        <dbReference type="Proteomes" id="UP000018538"/>
    </source>
</evidence>
<dbReference type="OrthoDB" id="337525at2759"/>
<dbReference type="AlphaFoldDB" id="V7PK04"/>
<gene>
    <name evidence="2" type="ORF">YYC_03378</name>
</gene>
<dbReference type="Proteomes" id="UP000018538">
    <property type="component" value="Unassembled WGS sequence"/>
</dbReference>
<feature type="region of interest" description="Disordered" evidence="1">
    <location>
        <begin position="127"/>
        <end position="148"/>
    </location>
</feature>
<name>V7PK04_PLAYE</name>
<proteinExistence type="predicted"/>
<feature type="region of interest" description="Disordered" evidence="1">
    <location>
        <begin position="1"/>
        <end position="91"/>
    </location>
</feature>
<protein>
    <submittedName>
        <fullName evidence="2">Uncharacterized protein</fullName>
    </submittedName>
</protein>
<accession>V7PK04</accession>
<feature type="compositionally biased region" description="Basic and acidic residues" evidence="1">
    <location>
        <begin position="8"/>
        <end position="77"/>
    </location>
</feature>
<reference evidence="2 3" key="1">
    <citation type="submission" date="2013-11" db="EMBL/GenBank/DDBJ databases">
        <title>The Genome Sequence of Plasmodium yoelii 17X.</title>
        <authorList>
            <consortium name="The Broad Institute Genomics Platform"/>
            <consortium name="The Broad Institute Genome Sequencing Center for Infectious Disease"/>
            <person name="Neafsey D."/>
            <person name="Adams J."/>
            <person name="Walker B."/>
            <person name="Young S.K."/>
            <person name="Zeng Q."/>
            <person name="Gargeya S."/>
            <person name="Fitzgerald M."/>
            <person name="Haas B."/>
            <person name="Abouelleil A."/>
            <person name="Alvarado L."/>
            <person name="Chapman S.B."/>
            <person name="Gainer-Dewar J."/>
            <person name="Goldberg J."/>
            <person name="Griggs A."/>
            <person name="Gujja S."/>
            <person name="Hansen M."/>
            <person name="Howarth C."/>
            <person name="Imamovic A."/>
            <person name="Ireland A."/>
            <person name="Larimer J."/>
            <person name="McCowan C."/>
            <person name="Murphy C."/>
            <person name="Pearson M."/>
            <person name="Poon T.W."/>
            <person name="Priest M."/>
            <person name="Roberts A."/>
            <person name="Saif S."/>
            <person name="Shea T."/>
            <person name="Sykes S."/>
            <person name="Wortman J."/>
            <person name="Nusbaum C."/>
            <person name="Birren B."/>
        </authorList>
    </citation>
    <scope>NUCLEOTIDE SEQUENCE [LARGE SCALE GENOMIC DNA]</scope>
    <source>
        <strain evidence="2 3">17X</strain>
    </source>
</reference>
<feature type="compositionally biased region" description="Low complexity" evidence="1">
    <location>
        <begin position="127"/>
        <end position="140"/>
    </location>
</feature>
<keyword evidence="3" id="KW-1185">Reference proteome</keyword>
<organism evidence="2 3">
    <name type="scientific">Plasmodium yoelii 17X</name>
    <dbReference type="NCBI Taxonomy" id="1323249"/>
    <lineage>
        <taxon>Eukaryota</taxon>
        <taxon>Sar</taxon>
        <taxon>Alveolata</taxon>
        <taxon>Apicomplexa</taxon>
        <taxon>Aconoidasida</taxon>
        <taxon>Haemosporida</taxon>
        <taxon>Plasmodiidae</taxon>
        <taxon>Plasmodium</taxon>
        <taxon>Plasmodium (Vinckeia)</taxon>
    </lineage>
</organism>
<evidence type="ECO:0000256" key="1">
    <source>
        <dbReference type="SAM" id="MobiDB-lite"/>
    </source>
</evidence>
<evidence type="ECO:0000313" key="2">
    <source>
        <dbReference type="EMBL" id="ETB59102.1"/>
    </source>
</evidence>